<evidence type="ECO:0000256" key="1">
    <source>
        <dbReference type="ARBA" id="ARBA00004651"/>
    </source>
</evidence>
<keyword evidence="3" id="KW-1003">Cell membrane</keyword>
<evidence type="ECO:0000256" key="2">
    <source>
        <dbReference type="ARBA" id="ARBA00022448"/>
    </source>
</evidence>
<dbReference type="PANTHER" id="PTHR43386">
    <property type="entry name" value="OLIGOPEPTIDE TRANSPORT SYSTEM PERMEASE PROTEIN APPC"/>
    <property type="match status" value="1"/>
</dbReference>
<proteinExistence type="inferred from homology"/>
<dbReference type="InterPro" id="IPR025966">
    <property type="entry name" value="OppC_N"/>
</dbReference>
<keyword evidence="2 10" id="KW-0813">Transport</keyword>
<gene>
    <name evidence="12" type="primary">opp3C</name>
    <name evidence="12" type="ORF">ACFQU8_12010</name>
</gene>
<feature type="domain" description="ABC transmembrane type-1" evidence="11">
    <location>
        <begin position="183"/>
        <end position="372"/>
    </location>
</feature>
<dbReference type="Pfam" id="PF00528">
    <property type="entry name" value="BPD_transp_1"/>
    <property type="match status" value="1"/>
</dbReference>
<name>A0ABW2V0V7_9BACI</name>
<feature type="transmembrane region" description="Helical" evidence="10">
    <location>
        <begin position="296"/>
        <end position="329"/>
    </location>
</feature>
<evidence type="ECO:0000256" key="6">
    <source>
        <dbReference type="ARBA" id="ARBA00022927"/>
    </source>
</evidence>
<comment type="caution">
    <text evidence="12">The sequence shown here is derived from an EMBL/GenBank/DDBJ whole genome shotgun (WGS) entry which is preliminary data.</text>
</comment>
<evidence type="ECO:0000313" key="12">
    <source>
        <dbReference type="EMBL" id="MFC7747913.1"/>
    </source>
</evidence>
<evidence type="ECO:0000256" key="5">
    <source>
        <dbReference type="ARBA" id="ARBA00022856"/>
    </source>
</evidence>
<evidence type="ECO:0000259" key="11">
    <source>
        <dbReference type="PROSITE" id="PS50928"/>
    </source>
</evidence>
<comment type="similarity">
    <text evidence="9">Belongs to the binding-protein-dependent transport system permease family. OppBC subfamily.</text>
</comment>
<evidence type="ECO:0000256" key="9">
    <source>
        <dbReference type="ARBA" id="ARBA00024202"/>
    </source>
</evidence>
<dbReference type="PROSITE" id="PS50928">
    <property type="entry name" value="ABC_TM1"/>
    <property type="match status" value="1"/>
</dbReference>
<reference evidence="13" key="1">
    <citation type="journal article" date="2019" name="Int. J. Syst. Evol. Microbiol.">
        <title>The Global Catalogue of Microorganisms (GCM) 10K type strain sequencing project: providing services to taxonomists for standard genome sequencing and annotation.</title>
        <authorList>
            <consortium name="The Broad Institute Genomics Platform"/>
            <consortium name="The Broad Institute Genome Sequencing Center for Infectious Disease"/>
            <person name="Wu L."/>
            <person name="Ma J."/>
        </authorList>
    </citation>
    <scope>NUCLEOTIDE SEQUENCE [LARGE SCALE GENOMIC DNA]</scope>
    <source>
        <strain evidence="13">JCM 30234</strain>
    </source>
</reference>
<feature type="transmembrane region" description="Helical" evidence="10">
    <location>
        <begin position="48"/>
        <end position="69"/>
    </location>
</feature>
<accession>A0ABW2V0V7</accession>
<dbReference type="InterPro" id="IPR035906">
    <property type="entry name" value="MetI-like_sf"/>
</dbReference>
<dbReference type="InterPro" id="IPR000515">
    <property type="entry name" value="MetI-like"/>
</dbReference>
<feature type="transmembrane region" description="Helical" evidence="10">
    <location>
        <begin position="222"/>
        <end position="240"/>
    </location>
</feature>
<dbReference type="Proteomes" id="UP001596620">
    <property type="component" value="Unassembled WGS sequence"/>
</dbReference>
<dbReference type="Pfam" id="PF12911">
    <property type="entry name" value="OppC_N"/>
    <property type="match status" value="1"/>
</dbReference>
<sequence>MATNRDKDEVQKELFVPLERQEDTSEDITKPSRSFFQDARRTFFKNKLAVVSMILMAIIILMSILGPHINEFGLDDQDLSRAKMPPRVPVIEDMPILGMDGTLESEFKGDDVEEASQKAVTRYNNDEDFVDINVLSKGDGSADSAEVSASYHIYQAKDMQSEYFWLGTDRLGRDQWTRLWLGSRVSLIIAFVAAAIDLLIGVAYGAISGYFGGRVDNILQRILEIFIGIPKLVVMFLLLVLLEPGIMSIVLALTLTGWTSMARIVRGEVLKQKNEEYVMAARTLGQSNRKILSKHLLPNIIGIVIINMMFSIPDAIFFESFLSFIGLGIVPPDASLGSLINGGFKVLRLYPFMVLYPAILISAIMISFNLIGDGLRDAFDPKMHK</sequence>
<protein>
    <submittedName>
        <fullName evidence="12">Oligopeptide ABC transporter permease</fullName>
    </submittedName>
</protein>
<keyword evidence="7 10" id="KW-1133">Transmembrane helix</keyword>
<keyword evidence="5" id="KW-0571">Peptide transport</keyword>
<dbReference type="RefSeq" id="WP_382360486.1">
    <property type="nucleotide sequence ID" value="NZ_JBHTGR010000056.1"/>
</dbReference>
<evidence type="ECO:0000256" key="10">
    <source>
        <dbReference type="RuleBase" id="RU363032"/>
    </source>
</evidence>
<dbReference type="NCBIfam" id="NF045475">
    <property type="entry name" value="Opp3C"/>
    <property type="match status" value="1"/>
</dbReference>
<evidence type="ECO:0000256" key="3">
    <source>
        <dbReference type="ARBA" id="ARBA00022475"/>
    </source>
</evidence>
<evidence type="ECO:0000313" key="13">
    <source>
        <dbReference type="Proteomes" id="UP001596620"/>
    </source>
</evidence>
<keyword evidence="8 10" id="KW-0472">Membrane</keyword>
<dbReference type="InterPro" id="IPR050366">
    <property type="entry name" value="BP-dependent_transpt_permease"/>
</dbReference>
<keyword evidence="4 10" id="KW-0812">Transmembrane</keyword>
<dbReference type="SUPFAM" id="SSF161098">
    <property type="entry name" value="MetI-like"/>
    <property type="match status" value="1"/>
</dbReference>
<dbReference type="PANTHER" id="PTHR43386:SF24">
    <property type="entry name" value="OLIGOPEPTIDE TRANSPORT SYSTEM PERMEASE PROTEIN AMID"/>
    <property type="match status" value="1"/>
</dbReference>
<feature type="transmembrane region" description="Helical" evidence="10">
    <location>
        <begin position="246"/>
        <end position="265"/>
    </location>
</feature>
<comment type="subcellular location">
    <subcellularLocation>
        <location evidence="1 10">Cell membrane</location>
        <topology evidence="1 10">Multi-pass membrane protein</topology>
    </subcellularLocation>
</comment>
<dbReference type="CDD" id="cd06261">
    <property type="entry name" value="TM_PBP2"/>
    <property type="match status" value="1"/>
</dbReference>
<evidence type="ECO:0000256" key="8">
    <source>
        <dbReference type="ARBA" id="ARBA00023136"/>
    </source>
</evidence>
<keyword evidence="13" id="KW-1185">Reference proteome</keyword>
<feature type="transmembrane region" description="Helical" evidence="10">
    <location>
        <begin position="349"/>
        <end position="372"/>
    </location>
</feature>
<dbReference type="Gene3D" id="1.10.3720.10">
    <property type="entry name" value="MetI-like"/>
    <property type="match status" value="1"/>
</dbReference>
<dbReference type="EMBL" id="JBHTGR010000056">
    <property type="protein sequence ID" value="MFC7747913.1"/>
    <property type="molecule type" value="Genomic_DNA"/>
</dbReference>
<feature type="transmembrane region" description="Helical" evidence="10">
    <location>
        <begin position="185"/>
        <end position="210"/>
    </location>
</feature>
<organism evidence="12 13">
    <name type="scientific">Lentibacillus kimchii</name>
    <dbReference type="NCBI Taxonomy" id="1542911"/>
    <lineage>
        <taxon>Bacteria</taxon>
        <taxon>Bacillati</taxon>
        <taxon>Bacillota</taxon>
        <taxon>Bacilli</taxon>
        <taxon>Bacillales</taxon>
        <taxon>Bacillaceae</taxon>
        <taxon>Lentibacillus</taxon>
    </lineage>
</organism>
<evidence type="ECO:0000256" key="7">
    <source>
        <dbReference type="ARBA" id="ARBA00022989"/>
    </source>
</evidence>
<keyword evidence="6" id="KW-0653">Protein transport</keyword>
<evidence type="ECO:0000256" key="4">
    <source>
        <dbReference type="ARBA" id="ARBA00022692"/>
    </source>
</evidence>